<dbReference type="Proteomes" id="UP000317691">
    <property type="component" value="Unassembled WGS sequence"/>
</dbReference>
<keyword evidence="2" id="KW-1133">Transmembrane helix</keyword>
<evidence type="ECO:0000313" key="3">
    <source>
        <dbReference type="EMBL" id="TMQ64766.1"/>
    </source>
</evidence>
<feature type="region of interest" description="Disordered" evidence="1">
    <location>
        <begin position="62"/>
        <end position="103"/>
    </location>
</feature>
<evidence type="ECO:0000313" key="4">
    <source>
        <dbReference type="Proteomes" id="UP000317691"/>
    </source>
</evidence>
<feature type="compositionally biased region" description="Basic and acidic residues" evidence="1">
    <location>
        <begin position="1"/>
        <end position="10"/>
    </location>
</feature>
<sequence length="103" mass="10243">MSPQGKDHPGNRRKAASAPDEPTVAQSTGAPLIIAIVLIAAIAIGIGYSLFKGNHEPTGIAMPAGTAMDSAPGQPVGTIGSAAPADSARPEKPVSYGANTLIN</sequence>
<protein>
    <submittedName>
        <fullName evidence="3">Uncharacterized protein</fullName>
    </submittedName>
</protein>
<keyword evidence="2" id="KW-0472">Membrane</keyword>
<evidence type="ECO:0000256" key="1">
    <source>
        <dbReference type="SAM" id="MobiDB-lite"/>
    </source>
</evidence>
<evidence type="ECO:0000256" key="2">
    <source>
        <dbReference type="SAM" id="Phobius"/>
    </source>
</evidence>
<organism evidence="3 4">
    <name type="scientific">Eiseniibacteriota bacterium</name>
    <dbReference type="NCBI Taxonomy" id="2212470"/>
    <lineage>
        <taxon>Bacteria</taxon>
        <taxon>Candidatus Eiseniibacteriota</taxon>
    </lineage>
</organism>
<keyword evidence="2" id="KW-0812">Transmembrane</keyword>
<reference evidence="3 4" key="1">
    <citation type="journal article" date="2019" name="Nat. Microbiol.">
        <title>Mediterranean grassland soil C-N compound turnover is dependent on rainfall and depth, and is mediated by genomically divergent microorganisms.</title>
        <authorList>
            <person name="Diamond S."/>
            <person name="Andeer P.F."/>
            <person name="Li Z."/>
            <person name="Crits-Christoph A."/>
            <person name="Burstein D."/>
            <person name="Anantharaman K."/>
            <person name="Lane K.R."/>
            <person name="Thomas B.C."/>
            <person name="Pan C."/>
            <person name="Northen T.R."/>
            <person name="Banfield J.F."/>
        </authorList>
    </citation>
    <scope>NUCLEOTIDE SEQUENCE [LARGE SCALE GENOMIC DNA]</scope>
    <source>
        <strain evidence="3">WS_9</strain>
    </source>
</reference>
<name>A0A538TMB1_UNCEI</name>
<accession>A0A538TMB1</accession>
<proteinExistence type="predicted"/>
<feature type="transmembrane region" description="Helical" evidence="2">
    <location>
        <begin position="29"/>
        <end position="51"/>
    </location>
</feature>
<feature type="region of interest" description="Disordered" evidence="1">
    <location>
        <begin position="1"/>
        <end position="25"/>
    </location>
</feature>
<dbReference type="EMBL" id="VBOZ01000017">
    <property type="protein sequence ID" value="TMQ64766.1"/>
    <property type="molecule type" value="Genomic_DNA"/>
</dbReference>
<gene>
    <name evidence="3" type="ORF">E6K79_06940</name>
</gene>
<dbReference type="AlphaFoldDB" id="A0A538TMB1"/>
<comment type="caution">
    <text evidence="3">The sequence shown here is derived from an EMBL/GenBank/DDBJ whole genome shotgun (WGS) entry which is preliminary data.</text>
</comment>